<evidence type="ECO:0008006" key="4">
    <source>
        <dbReference type="Google" id="ProtNLM"/>
    </source>
</evidence>
<dbReference type="RefSeq" id="WP_377530422.1">
    <property type="nucleotide sequence ID" value="NZ_JBHTLD010000186.1"/>
</dbReference>
<comment type="caution">
    <text evidence="2">The sequence shown here is derived from an EMBL/GenBank/DDBJ whole genome shotgun (WGS) entry which is preliminary data.</text>
</comment>
<feature type="region of interest" description="Disordered" evidence="1">
    <location>
        <begin position="53"/>
        <end position="77"/>
    </location>
</feature>
<reference evidence="3" key="1">
    <citation type="journal article" date="2019" name="Int. J. Syst. Evol. Microbiol.">
        <title>The Global Catalogue of Microorganisms (GCM) 10K type strain sequencing project: providing services to taxonomists for standard genome sequencing and annotation.</title>
        <authorList>
            <consortium name="The Broad Institute Genomics Platform"/>
            <consortium name="The Broad Institute Genome Sequencing Center for Infectious Disease"/>
            <person name="Wu L."/>
            <person name="Ma J."/>
        </authorList>
    </citation>
    <scope>NUCLEOTIDE SEQUENCE [LARGE SCALE GENOMIC DNA]</scope>
    <source>
        <strain evidence="3">JCM 31319</strain>
    </source>
</reference>
<sequence>MAEEFTWLEAESPAPKIEEKKITERPLKLEEATRKEATVTAKAEPKAIPTLKVSASIYHPEPGQTDGSPLITADGSRINKRNPGKHRWIAVSRDLHSRWGGDIEYGDSLLVSGISDKLDGVYVVRDVMNRRIKKRVDILVGKKDDVMGFWRGVEIAKLN</sequence>
<protein>
    <recommendedName>
        <fullName evidence="4">3D (Asp-Asp-Asp) domain-containing protein</fullName>
    </recommendedName>
</protein>
<accession>A0ABW3SUR0</accession>
<dbReference type="Proteomes" id="UP001597094">
    <property type="component" value="Unassembled WGS sequence"/>
</dbReference>
<evidence type="ECO:0000256" key="1">
    <source>
        <dbReference type="SAM" id="MobiDB-lite"/>
    </source>
</evidence>
<dbReference type="CDD" id="cd22784">
    <property type="entry name" value="DPBB_MltA_YuiC-like"/>
    <property type="match status" value="1"/>
</dbReference>
<organism evidence="2 3">
    <name type="scientific">Pontibacter rugosus</name>
    <dbReference type="NCBI Taxonomy" id="1745966"/>
    <lineage>
        <taxon>Bacteria</taxon>
        <taxon>Pseudomonadati</taxon>
        <taxon>Bacteroidota</taxon>
        <taxon>Cytophagia</taxon>
        <taxon>Cytophagales</taxon>
        <taxon>Hymenobacteraceae</taxon>
        <taxon>Pontibacter</taxon>
    </lineage>
</organism>
<gene>
    <name evidence="2" type="ORF">ACFQ2O_16895</name>
</gene>
<dbReference type="EMBL" id="JBHTLD010000186">
    <property type="protein sequence ID" value="MFD1187891.1"/>
    <property type="molecule type" value="Genomic_DNA"/>
</dbReference>
<keyword evidence="3" id="KW-1185">Reference proteome</keyword>
<name>A0ABW3SUR0_9BACT</name>
<evidence type="ECO:0000313" key="2">
    <source>
        <dbReference type="EMBL" id="MFD1187891.1"/>
    </source>
</evidence>
<feature type="region of interest" description="Disordered" evidence="1">
    <location>
        <begin position="1"/>
        <end position="22"/>
    </location>
</feature>
<proteinExistence type="predicted"/>
<evidence type="ECO:0000313" key="3">
    <source>
        <dbReference type="Proteomes" id="UP001597094"/>
    </source>
</evidence>